<evidence type="ECO:0000259" key="6">
    <source>
        <dbReference type="Pfam" id="PF00588"/>
    </source>
</evidence>
<dbReference type="GO" id="GO:0005829">
    <property type="term" value="C:cytosol"/>
    <property type="evidence" value="ECO:0007669"/>
    <property type="project" value="TreeGrafter"/>
</dbReference>
<evidence type="ECO:0000256" key="4">
    <source>
        <dbReference type="ARBA" id="ARBA00022691"/>
    </source>
</evidence>
<comment type="similarity">
    <text evidence="1">Belongs to the class IV-like SAM-binding methyltransferase superfamily. RNA methyltransferase TrmH family.</text>
</comment>
<keyword evidence="2" id="KW-0489">Methyltransferase</keyword>
<accession>A0A150GJT9</accession>
<dbReference type="InterPro" id="IPR001537">
    <property type="entry name" value="SpoU_MeTrfase"/>
</dbReference>
<evidence type="ECO:0000313" key="8">
    <source>
        <dbReference type="Proteomes" id="UP000075714"/>
    </source>
</evidence>
<feature type="domain" description="tRNA/rRNA methyltransferase SpoU type" evidence="6">
    <location>
        <begin position="10"/>
        <end position="187"/>
    </location>
</feature>
<evidence type="ECO:0000256" key="5">
    <source>
        <dbReference type="SAM" id="MobiDB-lite"/>
    </source>
</evidence>
<feature type="region of interest" description="Disordered" evidence="5">
    <location>
        <begin position="316"/>
        <end position="359"/>
    </location>
</feature>
<dbReference type="PANTHER" id="PTHR42786">
    <property type="entry name" value="TRNA/RRNA METHYLTRANSFERASE"/>
    <property type="match status" value="1"/>
</dbReference>
<proteinExistence type="inferred from homology"/>
<dbReference type="PANTHER" id="PTHR42786:SF7">
    <property type="entry name" value="TRNA_RRNA METHYLTRANSFERASE SPOU TYPE DOMAIN-CONTAINING PROTEIN"/>
    <property type="match status" value="1"/>
</dbReference>
<keyword evidence="8" id="KW-1185">Reference proteome</keyword>
<dbReference type="InterPro" id="IPR004384">
    <property type="entry name" value="RNA_MeTrfase_TrmJ/LasT"/>
</dbReference>
<reference evidence="8" key="1">
    <citation type="journal article" date="2016" name="Nat. Commun.">
        <title>The Gonium pectorale genome demonstrates co-option of cell cycle regulation during the evolution of multicellularity.</title>
        <authorList>
            <person name="Hanschen E.R."/>
            <person name="Marriage T.N."/>
            <person name="Ferris P.J."/>
            <person name="Hamaji T."/>
            <person name="Toyoda A."/>
            <person name="Fujiyama A."/>
            <person name="Neme R."/>
            <person name="Noguchi H."/>
            <person name="Minakuchi Y."/>
            <person name="Suzuki M."/>
            <person name="Kawai-Toyooka H."/>
            <person name="Smith D.R."/>
            <person name="Sparks H."/>
            <person name="Anderson J."/>
            <person name="Bakaric R."/>
            <person name="Luria V."/>
            <person name="Karger A."/>
            <person name="Kirschner M.W."/>
            <person name="Durand P.M."/>
            <person name="Michod R.E."/>
            <person name="Nozaki H."/>
            <person name="Olson B.J."/>
        </authorList>
    </citation>
    <scope>NUCLEOTIDE SEQUENCE [LARGE SCALE GENOMIC DNA]</scope>
    <source>
        <strain evidence="8">NIES-2863</strain>
    </source>
</reference>
<dbReference type="GO" id="GO:0003723">
    <property type="term" value="F:RNA binding"/>
    <property type="evidence" value="ECO:0007669"/>
    <property type="project" value="InterPro"/>
</dbReference>
<organism evidence="7 8">
    <name type="scientific">Gonium pectorale</name>
    <name type="common">Green alga</name>
    <dbReference type="NCBI Taxonomy" id="33097"/>
    <lineage>
        <taxon>Eukaryota</taxon>
        <taxon>Viridiplantae</taxon>
        <taxon>Chlorophyta</taxon>
        <taxon>core chlorophytes</taxon>
        <taxon>Chlorophyceae</taxon>
        <taxon>CS clade</taxon>
        <taxon>Chlamydomonadales</taxon>
        <taxon>Volvocaceae</taxon>
        <taxon>Gonium</taxon>
    </lineage>
</organism>
<dbReference type="AlphaFoldDB" id="A0A150GJT9"/>
<evidence type="ECO:0000256" key="1">
    <source>
        <dbReference type="ARBA" id="ARBA00007228"/>
    </source>
</evidence>
<dbReference type="GO" id="GO:0008173">
    <property type="term" value="F:RNA methyltransferase activity"/>
    <property type="evidence" value="ECO:0007669"/>
    <property type="project" value="InterPro"/>
</dbReference>
<dbReference type="EMBL" id="LSYV01000019">
    <property type="protein sequence ID" value="KXZ50024.1"/>
    <property type="molecule type" value="Genomic_DNA"/>
</dbReference>
<dbReference type="CDD" id="cd18093">
    <property type="entry name" value="SpoU-like_TrmJ"/>
    <property type="match status" value="1"/>
</dbReference>
<keyword evidence="3" id="KW-0808">Transferase</keyword>
<dbReference type="GO" id="GO:0002128">
    <property type="term" value="P:tRNA nucleoside ribose methylation"/>
    <property type="evidence" value="ECO:0007669"/>
    <property type="project" value="TreeGrafter"/>
</dbReference>
<keyword evidence="4" id="KW-0949">S-adenosyl-L-methionine</keyword>
<evidence type="ECO:0000313" key="7">
    <source>
        <dbReference type="EMBL" id="KXZ50024.1"/>
    </source>
</evidence>
<name>A0A150GJT9_GONPE</name>
<dbReference type="Gene3D" id="3.40.1280.10">
    <property type="match status" value="1"/>
</dbReference>
<dbReference type="Gene3D" id="1.10.8.590">
    <property type="match status" value="1"/>
</dbReference>
<dbReference type="Pfam" id="PF00588">
    <property type="entry name" value="SpoU_methylase"/>
    <property type="match status" value="1"/>
</dbReference>
<dbReference type="SUPFAM" id="SSF75217">
    <property type="entry name" value="alpha/beta knot"/>
    <property type="match status" value="1"/>
</dbReference>
<gene>
    <name evidence="7" type="ORF">GPECTOR_18g177</name>
</gene>
<evidence type="ECO:0000256" key="3">
    <source>
        <dbReference type="ARBA" id="ARBA00022679"/>
    </source>
</evidence>
<feature type="compositionally biased region" description="Low complexity" evidence="5">
    <location>
        <begin position="321"/>
        <end position="359"/>
    </location>
</feature>
<comment type="caution">
    <text evidence="7">The sequence shown here is derived from an EMBL/GenBank/DDBJ whole genome shotgun (WGS) entry which is preliminary data.</text>
</comment>
<dbReference type="InterPro" id="IPR029028">
    <property type="entry name" value="Alpha/beta_knot_MTases"/>
</dbReference>
<dbReference type="Proteomes" id="UP000075714">
    <property type="component" value="Unassembled WGS sequence"/>
</dbReference>
<dbReference type="InterPro" id="IPR029026">
    <property type="entry name" value="tRNA_m1G_MTases_N"/>
</dbReference>
<evidence type="ECO:0000256" key="2">
    <source>
        <dbReference type="ARBA" id="ARBA00022603"/>
    </source>
</evidence>
<protein>
    <recommendedName>
        <fullName evidence="6">tRNA/rRNA methyltransferase SpoU type domain-containing protein</fullName>
    </recommendedName>
</protein>
<sequence length="359" mass="35451">MTRFEAGRPAVILVEPQIGENIGAAARVMKNFGLRDLRLVQPRDGWPNPAADATASHAADLLRSARLYDSVADAVADLDRIYAATARTRFMSKAFVTSRQLPADLRALAAAAAAAATSSSSAGADGETEPAAPAAVAAAPRAGLMFGRESSGLTNDEVAAAHKVLTIEADPGYPVLNLGQAVALTVYELFHARLDVANAAAAAAAAGGGGAGNGSGGGERGGGGSAGGGGAAAVVASVADELRQRAAAARLATRGELDGFLTRLMGELDESGFFESADRRAATSRSISNLAGKVEGLTAPEVALLHGMLSKLTAARRARGARPAGPAGAAGSSTATTAVPTGTAATESGAAAATAPAGG</sequence>
<dbReference type="STRING" id="33097.A0A150GJT9"/>
<dbReference type="OrthoDB" id="241340at2759"/>